<feature type="active site" evidence="3">
    <location>
        <position position="45"/>
    </location>
</feature>
<dbReference type="AlphaFoldDB" id="A0A854WQQ1"/>
<gene>
    <name evidence="4" type="primary">phzF</name>
    <name evidence="4" type="ORF">A9Y57_01516</name>
</gene>
<evidence type="ECO:0000256" key="2">
    <source>
        <dbReference type="ARBA" id="ARBA00023235"/>
    </source>
</evidence>
<comment type="caution">
    <text evidence="4">The sequence shown here is derived from an EMBL/GenBank/DDBJ whole genome shotgun (WGS) entry which is preliminary data.</text>
</comment>
<dbReference type="EMBL" id="NSGR01000008">
    <property type="protein sequence ID" value="PCH12796.1"/>
    <property type="molecule type" value="Genomic_DNA"/>
</dbReference>
<dbReference type="PIRSF" id="PIRSF016184">
    <property type="entry name" value="PhzC_PhzF"/>
    <property type="match status" value="1"/>
</dbReference>
<dbReference type="PANTHER" id="PTHR13774">
    <property type="entry name" value="PHENAZINE BIOSYNTHESIS PROTEIN"/>
    <property type="match status" value="1"/>
</dbReference>
<proteinExistence type="inferred from homology"/>
<evidence type="ECO:0000313" key="4">
    <source>
        <dbReference type="EMBL" id="PCH12796.1"/>
    </source>
</evidence>
<dbReference type="InterPro" id="IPR003719">
    <property type="entry name" value="Phenazine_PhzF-like"/>
</dbReference>
<dbReference type="GO" id="GO:0016853">
    <property type="term" value="F:isomerase activity"/>
    <property type="evidence" value="ECO:0007669"/>
    <property type="project" value="UniProtKB-KW"/>
</dbReference>
<dbReference type="RefSeq" id="WP_096633709.1">
    <property type="nucleotide sequence ID" value="NZ_NSGR01000008.1"/>
</dbReference>
<dbReference type="PANTHER" id="PTHR13774:SF17">
    <property type="entry name" value="PHENAZINE BIOSYNTHESIS-LIKE DOMAIN-CONTAINING PROTEIN"/>
    <property type="match status" value="1"/>
</dbReference>
<dbReference type="Gene3D" id="3.10.310.10">
    <property type="entry name" value="Diaminopimelate Epimerase, Chain A, domain 1"/>
    <property type="match status" value="2"/>
</dbReference>
<evidence type="ECO:0000256" key="3">
    <source>
        <dbReference type="PIRSR" id="PIRSR016184-1"/>
    </source>
</evidence>
<evidence type="ECO:0000256" key="1">
    <source>
        <dbReference type="ARBA" id="ARBA00008270"/>
    </source>
</evidence>
<name>A0A854WQQ1_9STRE</name>
<dbReference type="SUPFAM" id="SSF54506">
    <property type="entry name" value="Diaminopimelate epimerase-like"/>
    <property type="match status" value="1"/>
</dbReference>
<evidence type="ECO:0000313" key="5">
    <source>
        <dbReference type="Proteomes" id="UP000217465"/>
    </source>
</evidence>
<dbReference type="NCBIfam" id="TIGR00654">
    <property type="entry name" value="PhzF_family"/>
    <property type="match status" value="1"/>
</dbReference>
<protein>
    <submittedName>
        <fullName evidence="4">Trans-2,3-dihydro-3-hydroxyanthranilate isomerase</fullName>
    </submittedName>
</protein>
<dbReference type="Proteomes" id="UP000217465">
    <property type="component" value="Unassembled WGS sequence"/>
</dbReference>
<organism evidence="4 5">
    <name type="scientific">Streptococcus parauberis</name>
    <dbReference type="NCBI Taxonomy" id="1348"/>
    <lineage>
        <taxon>Bacteria</taxon>
        <taxon>Bacillati</taxon>
        <taxon>Bacillota</taxon>
        <taxon>Bacilli</taxon>
        <taxon>Lactobacillales</taxon>
        <taxon>Streptococcaceae</taxon>
        <taxon>Streptococcus</taxon>
    </lineage>
</organism>
<dbReference type="Pfam" id="PF02567">
    <property type="entry name" value="PhzC-PhzF"/>
    <property type="match status" value="1"/>
</dbReference>
<keyword evidence="2 4" id="KW-0413">Isomerase</keyword>
<accession>A0A854WQQ1</accession>
<dbReference type="GO" id="GO:0005737">
    <property type="term" value="C:cytoplasm"/>
    <property type="evidence" value="ECO:0007669"/>
    <property type="project" value="TreeGrafter"/>
</dbReference>
<reference evidence="4 5" key="1">
    <citation type="submission" date="2016-06" db="EMBL/GenBank/DDBJ databases">
        <authorList>
            <person name="Haines A.N."/>
            <person name="Council K.R."/>
        </authorList>
    </citation>
    <scope>NUCLEOTIDE SEQUENCE [LARGE SCALE GENOMIC DNA]</scope>
    <source>
        <strain evidence="4 5">SP158-29</strain>
    </source>
</reference>
<comment type="similarity">
    <text evidence="1">Belongs to the PhzF family.</text>
</comment>
<sequence length="263" mass="29765">MLPYYVVNAFTDVSFSGNPAGVVVLENELEEKLMQKIAKENNLSETAFIVREKNYYNIRWFTPQKEVDLCGHATLASAFVISHFLESNLKHITFSSKSGLFEVVVNENEMTIYFSTVKIDNVKITSEMNELFDNKVLEAYKTNDKEHIILVMENQEAVENLCIDLERISKLAPHGVTVTALSDESDNDYVLRYFAPNYGISEDPVTGSAQTRLAPLWIKKLGKKQLVSKQLSERKGIMIVELDGEKVKITGQAKLYLEGQLTI</sequence>